<reference evidence="1 2" key="1">
    <citation type="journal article" date="2019" name="Nat. Ecol. Evol.">
        <title>Megaphylogeny resolves global patterns of mushroom evolution.</title>
        <authorList>
            <person name="Varga T."/>
            <person name="Krizsan K."/>
            <person name="Foldi C."/>
            <person name="Dima B."/>
            <person name="Sanchez-Garcia M."/>
            <person name="Sanchez-Ramirez S."/>
            <person name="Szollosi G.J."/>
            <person name="Szarkandi J.G."/>
            <person name="Papp V."/>
            <person name="Albert L."/>
            <person name="Andreopoulos W."/>
            <person name="Angelini C."/>
            <person name="Antonin V."/>
            <person name="Barry K.W."/>
            <person name="Bougher N.L."/>
            <person name="Buchanan P."/>
            <person name="Buyck B."/>
            <person name="Bense V."/>
            <person name="Catcheside P."/>
            <person name="Chovatia M."/>
            <person name="Cooper J."/>
            <person name="Damon W."/>
            <person name="Desjardin D."/>
            <person name="Finy P."/>
            <person name="Geml J."/>
            <person name="Haridas S."/>
            <person name="Hughes K."/>
            <person name="Justo A."/>
            <person name="Karasinski D."/>
            <person name="Kautmanova I."/>
            <person name="Kiss B."/>
            <person name="Kocsube S."/>
            <person name="Kotiranta H."/>
            <person name="LaButti K.M."/>
            <person name="Lechner B.E."/>
            <person name="Liimatainen K."/>
            <person name="Lipzen A."/>
            <person name="Lukacs Z."/>
            <person name="Mihaltcheva S."/>
            <person name="Morgado L.N."/>
            <person name="Niskanen T."/>
            <person name="Noordeloos M.E."/>
            <person name="Ohm R.A."/>
            <person name="Ortiz-Santana B."/>
            <person name="Ovrebo C."/>
            <person name="Racz N."/>
            <person name="Riley R."/>
            <person name="Savchenko A."/>
            <person name="Shiryaev A."/>
            <person name="Soop K."/>
            <person name="Spirin V."/>
            <person name="Szebenyi C."/>
            <person name="Tomsovsky M."/>
            <person name="Tulloss R.E."/>
            <person name="Uehling J."/>
            <person name="Grigoriev I.V."/>
            <person name="Vagvolgyi C."/>
            <person name="Papp T."/>
            <person name="Martin F.M."/>
            <person name="Miettinen O."/>
            <person name="Hibbett D.S."/>
            <person name="Nagy L.G."/>
        </authorList>
    </citation>
    <scope>NUCLEOTIDE SEQUENCE [LARGE SCALE GENOMIC DNA]</scope>
    <source>
        <strain evidence="1 2">FP101781</strain>
    </source>
</reference>
<proteinExistence type="predicted"/>
<organism evidence="1 2">
    <name type="scientific">Coprinellus micaceus</name>
    <name type="common">Glistening ink-cap mushroom</name>
    <name type="synonym">Coprinus micaceus</name>
    <dbReference type="NCBI Taxonomy" id="71717"/>
    <lineage>
        <taxon>Eukaryota</taxon>
        <taxon>Fungi</taxon>
        <taxon>Dikarya</taxon>
        <taxon>Basidiomycota</taxon>
        <taxon>Agaricomycotina</taxon>
        <taxon>Agaricomycetes</taxon>
        <taxon>Agaricomycetidae</taxon>
        <taxon>Agaricales</taxon>
        <taxon>Agaricineae</taxon>
        <taxon>Psathyrellaceae</taxon>
        <taxon>Coprinellus</taxon>
    </lineage>
</organism>
<name>A0A4Y7T2J1_COPMI</name>
<protein>
    <submittedName>
        <fullName evidence="1">Uncharacterized protein</fullName>
    </submittedName>
</protein>
<evidence type="ECO:0000313" key="2">
    <source>
        <dbReference type="Proteomes" id="UP000298030"/>
    </source>
</evidence>
<evidence type="ECO:0000313" key="1">
    <source>
        <dbReference type="EMBL" id="TEB28345.1"/>
    </source>
</evidence>
<dbReference type="Proteomes" id="UP000298030">
    <property type="component" value="Unassembled WGS sequence"/>
</dbReference>
<comment type="caution">
    <text evidence="1">The sequence shown here is derived from an EMBL/GenBank/DDBJ whole genome shotgun (WGS) entry which is preliminary data.</text>
</comment>
<sequence>MDYSTLHVELYAPRRKGNLQICRYPSSRPSQLLTCPSYAPKSRPCIPKGVGLIEMLSRTGEGMTHQL</sequence>
<dbReference type="AlphaFoldDB" id="A0A4Y7T2J1"/>
<accession>A0A4Y7T2J1</accession>
<gene>
    <name evidence="1" type="ORF">FA13DRAFT_1735723</name>
</gene>
<dbReference type="EMBL" id="QPFP01000033">
    <property type="protein sequence ID" value="TEB28345.1"/>
    <property type="molecule type" value="Genomic_DNA"/>
</dbReference>
<feature type="non-terminal residue" evidence="1">
    <location>
        <position position="67"/>
    </location>
</feature>
<keyword evidence="2" id="KW-1185">Reference proteome</keyword>